<dbReference type="GO" id="GO:0016740">
    <property type="term" value="F:transferase activity"/>
    <property type="evidence" value="ECO:0007669"/>
    <property type="project" value="UniProtKB-KW"/>
</dbReference>
<evidence type="ECO:0000313" key="2">
    <source>
        <dbReference type="EMBL" id="GEL51301.1"/>
    </source>
</evidence>
<feature type="domain" description="Glycosyltransferase 2-like" evidence="1">
    <location>
        <begin position="173"/>
        <end position="276"/>
    </location>
</feature>
<reference evidence="2 7" key="3">
    <citation type="submission" date="2019-07" db="EMBL/GenBank/DDBJ databases">
        <title>Whole genome shotgun sequence of Acetobacter tropicalis NBRC 16470.</title>
        <authorList>
            <person name="Hosoyama A."/>
            <person name="Uohara A."/>
            <person name="Ohji S."/>
            <person name="Ichikawa N."/>
        </authorList>
    </citation>
    <scope>NUCLEOTIDE SEQUENCE [LARGE SCALE GENOMIC DNA]</scope>
    <source>
        <strain evidence="2 7">NBRC 16470</strain>
    </source>
</reference>
<dbReference type="Gene3D" id="3.90.550.60">
    <property type="match status" value="1"/>
</dbReference>
<evidence type="ECO:0000313" key="7">
    <source>
        <dbReference type="Proteomes" id="UP000321800"/>
    </source>
</evidence>
<evidence type="ECO:0000259" key="1">
    <source>
        <dbReference type="Pfam" id="PF00535"/>
    </source>
</evidence>
<dbReference type="Proteomes" id="UP000029448">
    <property type="component" value="Unassembled WGS sequence"/>
</dbReference>
<evidence type="ECO:0000313" key="4">
    <source>
        <dbReference type="EMBL" id="KXV57686.1"/>
    </source>
</evidence>
<name>A0A094ZJ11_9PROT</name>
<evidence type="ECO:0000313" key="3">
    <source>
        <dbReference type="EMBL" id="KGB22446.1"/>
    </source>
</evidence>
<dbReference type="Proteomes" id="UP000075411">
    <property type="component" value="Unassembled WGS sequence"/>
</dbReference>
<dbReference type="Proteomes" id="UP000321800">
    <property type="component" value="Unassembled WGS sequence"/>
</dbReference>
<dbReference type="RefSeq" id="WP_035381005.1">
    <property type="nucleotide sequence ID" value="NZ_BJVR01000030.1"/>
</dbReference>
<dbReference type="Pfam" id="PF00535">
    <property type="entry name" value="Glycos_transf_2"/>
    <property type="match status" value="1"/>
</dbReference>
<dbReference type="InterPro" id="IPR029044">
    <property type="entry name" value="Nucleotide-diphossugar_trans"/>
</dbReference>
<evidence type="ECO:0000313" key="6">
    <source>
        <dbReference type="Proteomes" id="UP000075411"/>
    </source>
</evidence>
<sequence length="607" mass="69760">MNARTKEIITSSKQDRTDGFILQNIIFPNLQSVIPEGLYFRPHNEKVELSRAEPEILYVKEGGRVSFDTYFNGVTIERWRELCAIENVALELEGAGRFVVRIGLHQLGLPHRWLLEKTVSLTEGERVELDLPFWPDLQNGMLYLWVEALEDGHLLGGRLTTTQKPLRDVNLAVIITHFNRKPFLLPALQKLAHALKVDPVWSERLRVIVIDNSQNVTEEEACGALVIPNKNLGGAGGFTRGLLYAKDHGYTHCLFMDDDASCDFEAVRRAYMLLSYTTEQRAAVIGAQLRETVPWQLHEAGARFINGRWLARKHLLDMRDVHHLLQAEMNDAAPNYGGWWFFAFPISAVRHFPYPFFVRGDDAQFSLQNKFPLITMNGICSMAEDFSVKESPMTRYLGLRATMVLMMLNGQTKPKPYLHTFLTWFRGVLFSYNYASAKALLMAMENVMEGPEFFLRNMDMAAVRAEVGALKPSEKMQPYDLKDVEVAHNHHPDGKLRRLVRLATLNGNLLPASLTRDDLRFQTKNFNAAFRDIFRYSQVLYYHEASRTGYVASLDRKQFFTLWKEGIALSIRFGRMLPELQQAYVKALPGMTTEEFWRHVYEKELKD</sequence>
<accession>A0A094ZJ11</accession>
<protein>
    <submittedName>
        <fullName evidence="2">Glycosyl transferase</fullName>
    </submittedName>
</protein>
<evidence type="ECO:0000313" key="5">
    <source>
        <dbReference type="Proteomes" id="UP000029448"/>
    </source>
</evidence>
<dbReference type="SUPFAM" id="SSF53448">
    <property type="entry name" value="Nucleotide-diphospho-sugar transferases"/>
    <property type="match status" value="1"/>
</dbReference>
<dbReference type="EMBL" id="LHZT01000119">
    <property type="protein sequence ID" value="KXV57686.1"/>
    <property type="molecule type" value="Genomic_DNA"/>
</dbReference>
<dbReference type="GeneID" id="89479467"/>
<dbReference type="STRING" id="104102.AtDm6_2457"/>
<reference evidence="4 6" key="2">
    <citation type="submission" date="2015-06" db="EMBL/GenBank/DDBJ databases">
        <title>Improved classification and identification of acetic acid bacteria using matrix-assisted laser desorption/ionization time-of-flight mass spectrometry; Gluconobacter nephelii and Gluconobacter uchimurae are later heterotypic synonyms of Gluconobacter japonicus and Gluconobacter oxydans, respectively.</title>
        <authorList>
            <person name="Li L."/>
            <person name="Cleenwerck I."/>
            <person name="De Vuyst L."/>
            <person name="Vandamme P."/>
        </authorList>
    </citation>
    <scope>NUCLEOTIDE SEQUENCE [LARGE SCALE GENOMIC DNA]</scope>
    <source>
        <strain evidence="4 6">LMG 1663</strain>
    </source>
</reference>
<dbReference type="AlphaFoldDB" id="A0A094ZJ11"/>
<dbReference type="InterPro" id="IPR001173">
    <property type="entry name" value="Glyco_trans_2-like"/>
</dbReference>
<keyword evidence="2" id="KW-0808">Transferase</keyword>
<gene>
    <name evidence="4" type="ORF">AD947_08025</name>
    <name evidence="3" type="ORF">AtDm6_2457</name>
    <name evidence="2" type="ORF">ATR01nite_23760</name>
</gene>
<comment type="caution">
    <text evidence="3">The sequence shown here is derived from an EMBL/GenBank/DDBJ whole genome shotgun (WGS) entry which is preliminary data.</text>
</comment>
<proteinExistence type="predicted"/>
<keyword evidence="5" id="KW-1185">Reference proteome</keyword>
<dbReference type="EMBL" id="BJVR01000030">
    <property type="protein sequence ID" value="GEL51301.1"/>
    <property type="molecule type" value="Genomic_DNA"/>
</dbReference>
<dbReference type="OrthoDB" id="5148555at2"/>
<organism evidence="3 5">
    <name type="scientific">Acetobacter tropicalis</name>
    <dbReference type="NCBI Taxonomy" id="104102"/>
    <lineage>
        <taxon>Bacteria</taxon>
        <taxon>Pseudomonadati</taxon>
        <taxon>Pseudomonadota</taxon>
        <taxon>Alphaproteobacteria</taxon>
        <taxon>Acetobacterales</taxon>
        <taxon>Acetobacteraceae</taxon>
        <taxon>Acetobacter</taxon>
    </lineage>
</organism>
<dbReference type="EMBL" id="JOKM01000079">
    <property type="protein sequence ID" value="KGB22446.1"/>
    <property type="molecule type" value="Genomic_DNA"/>
</dbReference>
<reference evidence="3 5" key="1">
    <citation type="submission" date="2014-06" db="EMBL/GenBank/DDBJ databases">
        <title>Functional and comparative genomic analyses of the Drosophila gut microbiota identify candidate symbiosis factors.</title>
        <authorList>
            <person name="Newell P.D."/>
            <person name="Chaston J.M."/>
            <person name="Douglas A.E."/>
        </authorList>
    </citation>
    <scope>NUCLEOTIDE SEQUENCE [LARGE SCALE GENOMIC DNA]</scope>
    <source>
        <strain evidence="3 5">DmCS_006</strain>
    </source>
</reference>
<dbReference type="PATRIC" id="fig|104102.11.peg.2973"/>